<dbReference type="GO" id="GO:0005886">
    <property type="term" value="C:plasma membrane"/>
    <property type="evidence" value="ECO:0007669"/>
    <property type="project" value="UniProtKB-SubCell"/>
</dbReference>
<comment type="subcellular location">
    <subcellularLocation>
        <location evidence="1">Cell membrane</location>
        <topology evidence="1">Multi-pass membrane protein</topology>
    </subcellularLocation>
    <subcellularLocation>
        <location evidence="6">Membrane</location>
        <topology evidence="6">Multi-pass membrane protein</topology>
    </subcellularLocation>
</comment>
<gene>
    <name evidence="9" type="ORF">sS8_3894</name>
</gene>
<keyword evidence="3 7" id="KW-0812">Transmembrane</keyword>
<dbReference type="InterPro" id="IPR002898">
    <property type="entry name" value="MotA_ExbB_proton_chnl"/>
</dbReference>
<dbReference type="PANTHER" id="PTHR30625:SF11">
    <property type="entry name" value="MOTA_TOLQ_EXBB PROTON CHANNEL DOMAIN-CONTAINING PROTEIN"/>
    <property type="match status" value="1"/>
</dbReference>
<evidence type="ECO:0000256" key="5">
    <source>
        <dbReference type="ARBA" id="ARBA00023136"/>
    </source>
</evidence>
<feature type="domain" description="MotA/TolQ/ExbB proton channel" evidence="8">
    <location>
        <begin position="71"/>
        <end position="166"/>
    </location>
</feature>
<sequence>MGGRLLETFLSFFHRSEQHIEDLMDFGGPVMWPLLAVSLLLWTLVLERYWFFLHALPKFLERPVPPPHSSAATIGMAEMKIALRRHLRLIKTLSGILPMLGLLGTVTGIIETFDLIRLFGSAETRIVARGVSQALITTLAGLVMGLFGVGVFYNLNRRARAFERRYAERLLQP</sequence>
<keyword evidence="5 7" id="KW-0472">Membrane</keyword>
<organism evidence="9 10">
    <name type="scientific">Methylocaldum marinum</name>
    <dbReference type="NCBI Taxonomy" id="1432792"/>
    <lineage>
        <taxon>Bacteria</taxon>
        <taxon>Pseudomonadati</taxon>
        <taxon>Pseudomonadota</taxon>
        <taxon>Gammaproteobacteria</taxon>
        <taxon>Methylococcales</taxon>
        <taxon>Methylococcaceae</taxon>
        <taxon>Methylocaldum</taxon>
    </lineage>
</organism>
<evidence type="ECO:0000313" key="9">
    <source>
        <dbReference type="EMBL" id="BBA35826.1"/>
    </source>
</evidence>
<evidence type="ECO:0000256" key="1">
    <source>
        <dbReference type="ARBA" id="ARBA00004651"/>
    </source>
</evidence>
<dbReference type="InterPro" id="IPR050790">
    <property type="entry name" value="ExbB/TolQ_transport"/>
</dbReference>
<evidence type="ECO:0000256" key="7">
    <source>
        <dbReference type="SAM" id="Phobius"/>
    </source>
</evidence>
<evidence type="ECO:0000256" key="2">
    <source>
        <dbReference type="ARBA" id="ARBA00022475"/>
    </source>
</evidence>
<evidence type="ECO:0000256" key="3">
    <source>
        <dbReference type="ARBA" id="ARBA00022692"/>
    </source>
</evidence>
<dbReference type="PANTHER" id="PTHR30625">
    <property type="entry name" value="PROTEIN TOLQ"/>
    <property type="match status" value="1"/>
</dbReference>
<proteinExistence type="inferred from homology"/>
<feature type="transmembrane region" description="Helical" evidence="7">
    <location>
        <begin position="89"/>
        <end position="110"/>
    </location>
</feature>
<evidence type="ECO:0000259" key="8">
    <source>
        <dbReference type="Pfam" id="PF01618"/>
    </source>
</evidence>
<protein>
    <submittedName>
        <fullName evidence="9">MotA/TolQ/ExbB proton channel family domain protein</fullName>
    </submittedName>
</protein>
<evidence type="ECO:0000256" key="4">
    <source>
        <dbReference type="ARBA" id="ARBA00022989"/>
    </source>
</evidence>
<name>A0A250KWB9_9GAMM</name>
<reference evidence="9 10" key="1">
    <citation type="submission" date="2016-12" db="EMBL/GenBank/DDBJ databases">
        <title>Genome sequencing of Methylocaldum marinum.</title>
        <authorList>
            <person name="Takeuchi M."/>
            <person name="Kamagata Y."/>
            <person name="Hiraoka S."/>
            <person name="Oshima K."/>
            <person name="Hattori M."/>
            <person name="Iwasaki W."/>
        </authorList>
    </citation>
    <scope>NUCLEOTIDE SEQUENCE [LARGE SCALE GENOMIC DNA]</scope>
    <source>
        <strain evidence="9 10">S8</strain>
    </source>
</reference>
<feature type="transmembrane region" description="Helical" evidence="7">
    <location>
        <begin position="130"/>
        <end position="155"/>
    </location>
</feature>
<keyword evidence="4 7" id="KW-1133">Transmembrane helix</keyword>
<comment type="similarity">
    <text evidence="6">Belongs to the exbB/tolQ family.</text>
</comment>
<evidence type="ECO:0000313" key="10">
    <source>
        <dbReference type="Proteomes" id="UP000266313"/>
    </source>
</evidence>
<feature type="transmembrane region" description="Helical" evidence="7">
    <location>
        <begin position="30"/>
        <end position="52"/>
    </location>
</feature>
<keyword evidence="10" id="KW-1185">Reference proteome</keyword>
<accession>A0A250KWB9</accession>
<dbReference type="Proteomes" id="UP000266313">
    <property type="component" value="Chromosome"/>
</dbReference>
<dbReference type="Pfam" id="PF01618">
    <property type="entry name" value="MotA_ExbB"/>
    <property type="match status" value="1"/>
</dbReference>
<evidence type="ECO:0000256" key="6">
    <source>
        <dbReference type="RuleBase" id="RU004057"/>
    </source>
</evidence>
<keyword evidence="2" id="KW-1003">Cell membrane</keyword>
<dbReference type="AlphaFoldDB" id="A0A250KWB9"/>
<dbReference type="RefSeq" id="WP_119631114.1">
    <property type="nucleotide sequence ID" value="NZ_AP017928.1"/>
</dbReference>
<keyword evidence="6" id="KW-0653">Protein transport</keyword>
<keyword evidence="6" id="KW-0813">Transport</keyword>
<dbReference type="KEGG" id="mmai:sS8_3894"/>
<dbReference type="EMBL" id="AP017928">
    <property type="protein sequence ID" value="BBA35826.1"/>
    <property type="molecule type" value="Genomic_DNA"/>
</dbReference>
<dbReference type="OrthoDB" id="4045at2"/>
<dbReference type="GO" id="GO:0017038">
    <property type="term" value="P:protein import"/>
    <property type="evidence" value="ECO:0007669"/>
    <property type="project" value="TreeGrafter"/>
</dbReference>